<dbReference type="InterPro" id="IPR007453">
    <property type="entry name" value="DsrC/TusE"/>
</dbReference>
<protein>
    <submittedName>
        <fullName evidence="4">TusE/DsrC/DsvC family sulfur relay protein</fullName>
    </submittedName>
</protein>
<dbReference type="AlphaFoldDB" id="A0A9D9GSK1"/>
<dbReference type="SUPFAM" id="SSF69721">
    <property type="entry name" value="DsrC, the gamma subunit of dissimilatory sulfite reductase"/>
    <property type="match status" value="1"/>
</dbReference>
<evidence type="ECO:0000256" key="1">
    <source>
        <dbReference type="ARBA" id="ARBA00004496"/>
    </source>
</evidence>
<reference evidence="4" key="1">
    <citation type="submission" date="2020-10" db="EMBL/GenBank/DDBJ databases">
        <authorList>
            <person name="Gilroy R."/>
        </authorList>
    </citation>
    <scope>NUCLEOTIDE SEQUENCE</scope>
    <source>
        <strain evidence="4">17213</strain>
    </source>
</reference>
<dbReference type="NCBIfam" id="TIGR03342">
    <property type="entry name" value="dsrC_tusE_dsvC"/>
    <property type="match status" value="1"/>
</dbReference>
<dbReference type="Pfam" id="PF04358">
    <property type="entry name" value="DsrC"/>
    <property type="match status" value="1"/>
</dbReference>
<comment type="similarity">
    <text evidence="2">Belongs to the DsrC/TusE family.</text>
</comment>
<evidence type="ECO:0000313" key="4">
    <source>
        <dbReference type="EMBL" id="MBO8415146.1"/>
    </source>
</evidence>
<dbReference type="EMBL" id="JADINH010000032">
    <property type="protein sequence ID" value="MBO8415146.1"/>
    <property type="molecule type" value="Genomic_DNA"/>
</dbReference>
<dbReference type="InterPro" id="IPR043163">
    <property type="entry name" value="DsrC-like_N"/>
</dbReference>
<organism evidence="4 5">
    <name type="scientific">Candidatus Avisuccinivibrio stercorigallinarum</name>
    <dbReference type="NCBI Taxonomy" id="2840704"/>
    <lineage>
        <taxon>Bacteria</taxon>
        <taxon>Pseudomonadati</taxon>
        <taxon>Pseudomonadota</taxon>
        <taxon>Gammaproteobacteria</taxon>
        <taxon>Aeromonadales</taxon>
        <taxon>Succinivibrionaceae</taxon>
        <taxon>Succinivibrionaceae incertae sedis</taxon>
        <taxon>Candidatus Avisuccinivibrio</taxon>
    </lineage>
</organism>
<keyword evidence="3" id="KW-0963">Cytoplasm</keyword>
<dbReference type="GO" id="GO:0097163">
    <property type="term" value="F:sulfur carrier activity"/>
    <property type="evidence" value="ECO:0007669"/>
    <property type="project" value="TreeGrafter"/>
</dbReference>
<comment type="subcellular location">
    <subcellularLocation>
        <location evidence="1">Cytoplasm</location>
    </subcellularLocation>
</comment>
<feature type="non-terminal residue" evidence="4">
    <location>
        <position position="68"/>
    </location>
</feature>
<accession>A0A9D9GSK1</accession>
<dbReference type="PANTHER" id="PTHR37010:SF1">
    <property type="entry name" value="SULFURTRANSFERASE TUSE"/>
    <property type="match status" value="1"/>
</dbReference>
<dbReference type="Gene3D" id="1.10.10.370">
    <property type="entry name" value="DsrC-like protein, C-terminal domain"/>
    <property type="match status" value="1"/>
</dbReference>
<evidence type="ECO:0000313" key="5">
    <source>
        <dbReference type="Proteomes" id="UP000823631"/>
    </source>
</evidence>
<sequence>MSIVLNGREILTDAEGYLMDWREWSPEVMEKIAEKMGLALTEQHLTVINTVRDYFKEYADTPPMRGLI</sequence>
<evidence type="ECO:0000256" key="2">
    <source>
        <dbReference type="ARBA" id="ARBA00005718"/>
    </source>
</evidence>
<dbReference type="PANTHER" id="PTHR37010">
    <property type="entry name" value="SULFURTRANSFERASE TUSE"/>
    <property type="match status" value="1"/>
</dbReference>
<gene>
    <name evidence="4" type="ORF">IAB19_02045</name>
</gene>
<proteinExistence type="inferred from homology"/>
<dbReference type="InterPro" id="IPR025526">
    <property type="entry name" value="DsrC-like_dom_sf"/>
</dbReference>
<evidence type="ECO:0000256" key="3">
    <source>
        <dbReference type="ARBA" id="ARBA00022490"/>
    </source>
</evidence>
<name>A0A9D9GSK1_9GAMM</name>
<dbReference type="Proteomes" id="UP000823631">
    <property type="component" value="Unassembled WGS sequence"/>
</dbReference>
<dbReference type="GO" id="GO:0002143">
    <property type="term" value="P:tRNA wobble position uridine thiolation"/>
    <property type="evidence" value="ECO:0007669"/>
    <property type="project" value="TreeGrafter"/>
</dbReference>
<dbReference type="PIRSF" id="PIRSF006223">
    <property type="entry name" value="DsrC_TusE"/>
    <property type="match status" value="1"/>
</dbReference>
<comment type="caution">
    <text evidence="4">The sequence shown here is derived from an EMBL/GenBank/DDBJ whole genome shotgun (WGS) entry which is preliminary data.</text>
</comment>
<dbReference type="GO" id="GO:0005737">
    <property type="term" value="C:cytoplasm"/>
    <property type="evidence" value="ECO:0007669"/>
    <property type="project" value="UniProtKB-SubCell"/>
</dbReference>
<dbReference type="Gene3D" id="3.30.1420.10">
    <property type="match status" value="1"/>
</dbReference>
<reference evidence="4" key="2">
    <citation type="journal article" date="2021" name="PeerJ">
        <title>Extensive microbial diversity within the chicken gut microbiome revealed by metagenomics and culture.</title>
        <authorList>
            <person name="Gilroy R."/>
            <person name="Ravi A."/>
            <person name="Getino M."/>
            <person name="Pursley I."/>
            <person name="Horton D.L."/>
            <person name="Alikhan N.F."/>
            <person name="Baker D."/>
            <person name="Gharbi K."/>
            <person name="Hall N."/>
            <person name="Watson M."/>
            <person name="Adriaenssens E.M."/>
            <person name="Foster-Nyarko E."/>
            <person name="Jarju S."/>
            <person name="Secka A."/>
            <person name="Antonio M."/>
            <person name="Oren A."/>
            <person name="Chaudhuri R.R."/>
            <person name="La Ragione R."/>
            <person name="Hildebrand F."/>
            <person name="Pallen M.J."/>
        </authorList>
    </citation>
    <scope>NUCLEOTIDE SEQUENCE</scope>
    <source>
        <strain evidence="4">17213</strain>
    </source>
</reference>
<dbReference type="InterPro" id="IPR042072">
    <property type="entry name" value="DsrC-like_C"/>
</dbReference>